<feature type="domain" description="PKD" evidence="2">
    <location>
        <begin position="820"/>
        <end position="862"/>
    </location>
</feature>
<dbReference type="InterPro" id="IPR000601">
    <property type="entry name" value="PKD_dom"/>
</dbReference>
<evidence type="ECO:0000313" key="3">
    <source>
        <dbReference type="EMBL" id="MBG9375163.1"/>
    </source>
</evidence>
<dbReference type="Pfam" id="PF13585">
    <property type="entry name" value="CHU_C"/>
    <property type="match status" value="1"/>
</dbReference>
<dbReference type="InterPro" id="IPR022409">
    <property type="entry name" value="PKD/Chitinase_dom"/>
</dbReference>
<feature type="signal peptide" evidence="1">
    <location>
        <begin position="1"/>
        <end position="22"/>
    </location>
</feature>
<feature type="domain" description="PKD" evidence="2">
    <location>
        <begin position="1081"/>
        <end position="1123"/>
    </location>
</feature>
<protein>
    <submittedName>
        <fullName evidence="3">PKD domain-containing protein</fullName>
    </submittedName>
</protein>
<dbReference type="Pfam" id="PF25778">
    <property type="entry name" value="DUF7948"/>
    <property type="match status" value="1"/>
</dbReference>
<dbReference type="Gene3D" id="2.60.40.10">
    <property type="entry name" value="Immunoglobulins"/>
    <property type="match status" value="4"/>
</dbReference>
<feature type="domain" description="PKD" evidence="2">
    <location>
        <begin position="917"/>
        <end position="954"/>
    </location>
</feature>
<feature type="chain" id="PRO_5037457527" evidence="1">
    <location>
        <begin position="23"/>
        <end position="1227"/>
    </location>
</feature>
<dbReference type="InterPro" id="IPR013783">
    <property type="entry name" value="Ig-like_fold"/>
</dbReference>
<keyword evidence="4" id="KW-1185">Reference proteome</keyword>
<dbReference type="AlphaFoldDB" id="A0A931GVK3"/>
<name>A0A931GVK3_9BACT</name>
<dbReference type="Pfam" id="PF00801">
    <property type="entry name" value="PKD"/>
    <property type="match status" value="1"/>
</dbReference>
<gene>
    <name evidence="3" type="ORF">I5907_02905</name>
</gene>
<accession>A0A931GVK3</accession>
<dbReference type="InterPro" id="IPR057708">
    <property type="entry name" value="DUF7948"/>
</dbReference>
<dbReference type="InterPro" id="IPR026341">
    <property type="entry name" value="T9SS_type_B"/>
</dbReference>
<evidence type="ECO:0000259" key="2">
    <source>
        <dbReference type="PROSITE" id="PS50093"/>
    </source>
</evidence>
<dbReference type="CDD" id="cd00146">
    <property type="entry name" value="PKD"/>
    <property type="match status" value="4"/>
</dbReference>
<organism evidence="3 4">
    <name type="scientific">Panacibacter microcysteis</name>
    <dbReference type="NCBI Taxonomy" id="2793269"/>
    <lineage>
        <taxon>Bacteria</taxon>
        <taxon>Pseudomonadati</taxon>
        <taxon>Bacteroidota</taxon>
        <taxon>Chitinophagia</taxon>
        <taxon>Chitinophagales</taxon>
        <taxon>Chitinophagaceae</taxon>
        <taxon>Panacibacter</taxon>
    </lineage>
</organism>
<dbReference type="RefSeq" id="WP_196989228.1">
    <property type="nucleotide sequence ID" value="NZ_JADWYR010000001.1"/>
</dbReference>
<dbReference type="SMART" id="SM00089">
    <property type="entry name" value="PKD"/>
    <property type="match status" value="4"/>
</dbReference>
<dbReference type="Proteomes" id="UP000628448">
    <property type="component" value="Unassembled WGS sequence"/>
</dbReference>
<dbReference type="Pfam" id="PF18911">
    <property type="entry name" value="PKD_4"/>
    <property type="match status" value="3"/>
</dbReference>
<dbReference type="NCBIfam" id="TIGR04131">
    <property type="entry name" value="Bac_Flav_CTERM"/>
    <property type="match status" value="1"/>
</dbReference>
<evidence type="ECO:0000256" key="1">
    <source>
        <dbReference type="SAM" id="SignalP"/>
    </source>
</evidence>
<dbReference type="SUPFAM" id="SSF49299">
    <property type="entry name" value="PKD domain"/>
    <property type="match status" value="4"/>
</dbReference>
<reference evidence="3" key="1">
    <citation type="submission" date="2020-11" db="EMBL/GenBank/DDBJ databases">
        <title>Bacterial whole genome sequence for Panacibacter sp. DH6.</title>
        <authorList>
            <person name="Le V."/>
            <person name="Ko S."/>
            <person name="Ahn C.-Y."/>
            <person name="Oh H.-M."/>
        </authorList>
    </citation>
    <scope>NUCLEOTIDE SEQUENCE</scope>
    <source>
        <strain evidence="3">DH6</strain>
    </source>
</reference>
<dbReference type="PANTHER" id="PTHR35580:SF1">
    <property type="entry name" value="PHYTASE-LIKE DOMAIN-CONTAINING PROTEIN"/>
    <property type="match status" value="1"/>
</dbReference>
<dbReference type="InterPro" id="IPR052918">
    <property type="entry name" value="Motility_Chemotaxis_Reg"/>
</dbReference>
<comment type="caution">
    <text evidence="3">The sequence shown here is derived from an EMBL/GenBank/DDBJ whole genome shotgun (WGS) entry which is preliminary data.</text>
</comment>
<dbReference type="PROSITE" id="PS50093">
    <property type="entry name" value="PKD"/>
    <property type="match status" value="4"/>
</dbReference>
<dbReference type="EMBL" id="JADWYR010000001">
    <property type="protein sequence ID" value="MBG9375163.1"/>
    <property type="molecule type" value="Genomic_DNA"/>
</dbReference>
<dbReference type="InterPro" id="IPR035986">
    <property type="entry name" value="PKD_dom_sf"/>
</dbReference>
<feature type="domain" description="PKD" evidence="2">
    <location>
        <begin position="1001"/>
        <end position="1034"/>
    </location>
</feature>
<sequence>MTRFCFVFIVLLAFASPSYSQALEFIQNKGQWDEKVKFKSDMGGSVFFLQQTGYRVRLNKKEDLEKIAASYSGHVHGKNDKMVSSAALSLTTAGAPDNKTNHENNGGTQSPVVLHSHAYEVNFLNASANAVAIPDKPLDTYNNYFIGNDPSKWASGCSIYYGITYKNMYPGIDVRYYSDRGNLKYDIIVNPNADISKLALKFDGVNGLAVKNGNLVIKTSLGDVSELSPYSYQFDAKGKTEVDAKYVVDGNIVRFKLGNYSKNATLVIDPTLIFSSFSASISDNWGFTATYDGAGNFYGGGISFATGFPVSPGAFQETFGGGQEFENTSGYDIALIKLTPNGFNRIYATYIGGSGNEQPHSLIVDNAGDLVIAGRTSSPNYPTTASTFGPGGGFDIILTILNPTGTALVGSRKIGGSGSDGLNIQQNSSGSIKSLFRNYGDDARSEVIVDRNNNIYLASCTQSTNFPVTAGAAQGSSGGGQDGVVIKASPNLSNILFSTYLGGSGDDAAFVLSINPTNNNIYVAGGTTSNNLRGTGGVNGPVLFSAFSGGACDGFVSILNNAGSSLIKTVYVASANAGSDDVVYGIQFDRKGFPYITGTTTVAFPLAGNPAFNSQSSGKQFITKMQPTLNGVVYSTNFGKAGSSVPDISPTAFLVDRCENVYVAGWGGGLNLRFANAGTQGLITTPDAIRPTSDGSDFYFFILEKNALSQLYGTFFGNIDPIADVGDHVDGGTSRFDSEGIIYEALCANCRKEGTFPTAPASVWGRVNPAQGGAECNLAMVKIAFEFAGVGSAIRSSIAGVPRDTAGCVPLTVDFTDTIGNAQKYIWNFGDGSADTTTPTANVSHTFNSIGKFRVRLISIDSNTCNIADTSYLTIKVGANKADLAINVQKLDPCEALLYQFNNNSVAPPSFPFGAQSFEWSFGDGITLISDQTSLTHSYAAPGTYKVVLRLIDTSYCNYPDSIAITLRVAVNVDALFETPASGCAPYTAVFTNTSIGGAQFTWDFGDGTTSTEENPVHVFTTPGTYTVRMIASDPNTCNKIDSTLQTIIVSASPAAAFTFSPQVPKENQEYTFTNSSLGAVKYKWDFGDGDTIVTTRIDTTIKHTYSATGTFNVCLTATNQYGCDSTVCAPISAIIVPLVDVPNAFTPNGDGTNDIVRVRGFGIAKMDWRIYNRWGTMVFRGTTVKQAWDGKYNGVLQPQEVYVYVLDITYSDGTKYRKSGDITLLR</sequence>
<keyword evidence="1" id="KW-0732">Signal</keyword>
<proteinExistence type="predicted"/>
<dbReference type="PANTHER" id="PTHR35580">
    <property type="entry name" value="CELL SURFACE GLYCOPROTEIN (S-LAYER PROTEIN)-LIKE PROTEIN"/>
    <property type="match status" value="1"/>
</dbReference>
<evidence type="ECO:0000313" key="4">
    <source>
        <dbReference type="Proteomes" id="UP000628448"/>
    </source>
</evidence>